<dbReference type="PANTHER" id="PTHR45527">
    <property type="entry name" value="NONRIBOSOMAL PEPTIDE SYNTHETASE"/>
    <property type="match status" value="1"/>
</dbReference>
<reference evidence="2 3" key="1">
    <citation type="submission" date="2017-02" db="EMBL/GenBank/DDBJ databases">
        <authorList>
            <person name="Peterson S.W."/>
        </authorList>
    </citation>
    <scope>NUCLEOTIDE SEQUENCE [LARGE SCALE GENOMIC DNA]</scope>
    <source>
        <strain evidence="2 3">DSM 18108</strain>
    </source>
</reference>
<keyword evidence="3" id="KW-1185">Reference proteome</keyword>
<evidence type="ECO:0000313" key="3">
    <source>
        <dbReference type="Proteomes" id="UP000190166"/>
    </source>
</evidence>
<evidence type="ECO:0000313" key="2">
    <source>
        <dbReference type="EMBL" id="SKD10519.1"/>
    </source>
</evidence>
<gene>
    <name evidence="2" type="ORF">SAMN05660461_6439</name>
</gene>
<evidence type="ECO:0000259" key="1">
    <source>
        <dbReference type="Pfam" id="PF00668"/>
    </source>
</evidence>
<dbReference type="SUPFAM" id="SSF52777">
    <property type="entry name" value="CoA-dependent acyltransferases"/>
    <property type="match status" value="2"/>
</dbReference>
<dbReference type="Gene3D" id="3.30.559.10">
    <property type="entry name" value="Chloramphenicol acetyltransferase-like domain"/>
    <property type="match status" value="1"/>
</dbReference>
<dbReference type="InterPro" id="IPR023213">
    <property type="entry name" value="CAT-like_dom_sf"/>
</dbReference>
<dbReference type="AlphaFoldDB" id="A0A1T5PD56"/>
<name>A0A1T5PD56_9BACT</name>
<dbReference type="PANTHER" id="PTHR45527:SF1">
    <property type="entry name" value="FATTY ACID SYNTHASE"/>
    <property type="match status" value="1"/>
</dbReference>
<feature type="domain" description="Condensation" evidence="1">
    <location>
        <begin position="37"/>
        <end position="439"/>
    </location>
</feature>
<dbReference type="RefSeq" id="WP_079473683.1">
    <property type="nucleotide sequence ID" value="NZ_FUZZ01000008.1"/>
</dbReference>
<proteinExistence type="predicted"/>
<dbReference type="GO" id="GO:0044550">
    <property type="term" value="P:secondary metabolite biosynthetic process"/>
    <property type="evidence" value="ECO:0007669"/>
    <property type="project" value="TreeGrafter"/>
</dbReference>
<dbReference type="Pfam" id="PF00668">
    <property type="entry name" value="Condensation"/>
    <property type="match status" value="1"/>
</dbReference>
<dbReference type="GO" id="GO:0043041">
    <property type="term" value="P:amino acid activation for nonribosomal peptide biosynthetic process"/>
    <property type="evidence" value="ECO:0007669"/>
    <property type="project" value="TreeGrafter"/>
</dbReference>
<dbReference type="GO" id="GO:0031177">
    <property type="term" value="F:phosphopantetheine binding"/>
    <property type="evidence" value="ECO:0007669"/>
    <property type="project" value="TreeGrafter"/>
</dbReference>
<dbReference type="GO" id="GO:0003824">
    <property type="term" value="F:catalytic activity"/>
    <property type="evidence" value="ECO:0007669"/>
    <property type="project" value="InterPro"/>
</dbReference>
<dbReference type="Gene3D" id="3.30.559.30">
    <property type="entry name" value="Nonribosomal peptide synthetase, condensation domain"/>
    <property type="match status" value="1"/>
</dbReference>
<accession>A0A1T5PD56</accession>
<sequence length="446" mass="51464">MKQYPLSPRQLEDWKYNYNLKPGVPPTIMRIETDLAGIDIGTLKSAFSSLIQKHESLRTTFRVIENQVIQQVEELSGKFELMYVDEYTPSSLHTLSEMVIREMKDLENGPLIRGIACKKEAGLYRLHIIVHHIISDQWSVNIIKNDLQQLYLKHANNQVTHNEIPSEQLGAYILSKTAFYNEHHDNVIRYWESKLETKSWHSDYDIIHRNLLSPPPAERAFPWKGLTGTDLIANPTGEAYTAAISEHLYEQLQQLRYNEKSSMLNILLTAINLLGAKLTNNRQILIQCHHACRQEAITANIIGNLLGKLLIFTDIHPDESISALMNQTGRRYQEATSHIIFSSEKLNPLELTTGNFLFFNFLPKEMQNNSLYNYKEPAFSSNVWAESPLVCQAFEYKNTVVLKWSYHLQFFNRTLIELLAAQFEEILEMMTGDSQTDIKSFLNNLD</sequence>
<dbReference type="GO" id="GO:0005737">
    <property type="term" value="C:cytoplasm"/>
    <property type="evidence" value="ECO:0007669"/>
    <property type="project" value="TreeGrafter"/>
</dbReference>
<dbReference type="InterPro" id="IPR001242">
    <property type="entry name" value="Condensation_dom"/>
</dbReference>
<protein>
    <submittedName>
        <fullName evidence="2">Condensation domain-containing protein</fullName>
    </submittedName>
</protein>
<organism evidence="2 3">
    <name type="scientific">Chitinophaga ginsengisegetis</name>
    <dbReference type="NCBI Taxonomy" id="393003"/>
    <lineage>
        <taxon>Bacteria</taxon>
        <taxon>Pseudomonadati</taxon>
        <taxon>Bacteroidota</taxon>
        <taxon>Chitinophagia</taxon>
        <taxon>Chitinophagales</taxon>
        <taxon>Chitinophagaceae</taxon>
        <taxon>Chitinophaga</taxon>
    </lineage>
</organism>
<dbReference type="EMBL" id="FUZZ01000008">
    <property type="protein sequence ID" value="SKD10519.1"/>
    <property type="molecule type" value="Genomic_DNA"/>
</dbReference>
<dbReference type="Proteomes" id="UP000190166">
    <property type="component" value="Unassembled WGS sequence"/>
</dbReference>
<dbReference type="STRING" id="393003.SAMN05660461_6439"/>